<dbReference type="Gene3D" id="3.30.40.10">
    <property type="entry name" value="Zinc/RING finger domain, C3HC4 (zinc finger)"/>
    <property type="match status" value="1"/>
</dbReference>
<dbReference type="GO" id="GO:0008270">
    <property type="term" value="F:zinc ion binding"/>
    <property type="evidence" value="ECO:0007669"/>
    <property type="project" value="UniProtKB-KW"/>
</dbReference>
<dbReference type="STRING" id="4955.A0A1G4M8H8"/>
<evidence type="ECO:0000313" key="7">
    <source>
        <dbReference type="EMBL" id="SCW00002.1"/>
    </source>
</evidence>
<dbReference type="AlphaFoldDB" id="A0A1G4M8H8"/>
<dbReference type="GO" id="GO:0016579">
    <property type="term" value="P:protein deubiquitination"/>
    <property type="evidence" value="ECO:0007669"/>
    <property type="project" value="InterPro"/>
</dbReference>
<dbReference type="SMART" id="SM00290">
    <property type="entry name" value="ZnF_UBP"/>
    <property type="match status" value="1"/>
</dbReference>
<keyword evidence="8" id="KW-1185">Reference proteome</keyword>
<evidence type="ECO:0000256" key="1">
    <source>
        <dbReference type="ARBA" id="ARBA00022723"/>
    </source>
</evidence>
<reference evidence="8" key="1">
    <citation type="submission" date="2016-03" db="EMBL/GenBank/DDBJ databases">
        <authorList>
            <person name="Devillers H."/>
        </authorList>
    </citation>
    <scope>NUCLEOTIDE SEQUENCE [LARGE SCALE GENOMIC DNA]</scope>
</reference>
<keyword evidence="1" id="KW-0479">Metal-binding</keyword>
<evidence type="ECO:0000313" key="8">
    <source>
        <dbReference type="Proteomes" id="UP000190831"/>
    </source>
</evidence>
<dbReference type="SUPFAM" id="SSF54001">
    <property type="entry name" value="Cysteine proteinases"/>
    <property type="match status" value="1"/>
</dbReference>
<dbReference type="Proteomes" id="UP000190831">
    <property type="component" value="Chromosome B"/>
</dbReference>
<dbReference type="InterPro" id="IPR001394">
    <property type="entry name" value="Peptidase_C19_UCH"/>
</dbReference>
<proteinExistence type="predicted"/>
<dbReference type="InterPro" id="IPR013083">
    <property type="entry name" value="Znf_RING/FYVE/PHD"/>
</dbReference>
<name>A0A1G4M8H8_LACFM</name>
<gene>
    <name evidence="7" type="ORF">LAFE_0B07272G</name>
</gene>
<dbReference type="GO" id="GO:0004843">
    <property type="term" value="F:cysteine-type deubiquitinase activity"/>
    <property type="evidence" value="ECO:0007669"/>
    <property type="project" value="InterPro"/>
</dbReference>
<evidence type="ECO:0000256" key="3">
    <source>
        <dbReference type="ARBA" id="ARBA00022833"/>
    </source>
</evidence>
<dbReference type="PANTHER" id="PTHR21646">
    <property type="entry name" value="UBIQUITIN CARBOXYL-TERMINAL HYDROLASE"/>
    <property type="match status" value="1"/>
</dbReference>
<dbReference type="PROSITE" id="PS50271">
    <property type="entry name" value="ZF_UBP"/>
    <property type="match status" value="1"/>
</dbReference>
<dbReference type="EMBL" id="LT598489">
    <property type="protein sequence ID" value="SCW00002.1"/>
    <property type="molecule type" value="Genomic_DNA"/>
</dbReference>
<dbReference type="Gene3D" id="3.90.70.10">
    <property type="entry name" value="Cysteine proteinases"/>
    <property type="match status" value="1"/>
</dbReference>
<evidence type="ECO:0000256" key="2">
    <source>
        <dbReference type="ARBA" id="ARBA00022771"/>
    </source>
</evidence>
<feature type="domain" description="USP" evidence="5">
    <location>
        <begin position="148"/>
        <end position="467"/>
    </location>
</feature>
<dbReference type="InterPro" id="IPR028889">
    <property type="entry name" value="USP"/>
</dbReference>
<dbReference type="PANTHER" id="PTHR21646:SF16">
    <property type="entry name" value="U4_U6.U5 TRI-SNRNP-ASSOCIATED PROTEIN 2"/>
    <property type="match status" value="1"/>
</dbReference>
<dbReference type="Pfam" id="PF02148">
    <property type="entry name" value="zf-UBP"/>
    <property type="match status" value="1"/>
</dbReference>
<evidence type="ECO:0000256" key="4">
    <source>
        <dbReference type="PROSITE-ProRule" id="PRU00502"/>
    </source>
</evidence>
<accession>A0A1G4M8H8</accession>
<keyword evidence="3" id="KW-0862">Zinc</keyword>
<protein>
    <submittedName>
        <fullName evidence="7">LAFE_0B07272g1_1</fullName>
    </submittedName>
</protein>
<keyword evidence="2 4" id="KW-0863">Zinc-finger</keyword>
<dbReference type="SUPFAM" id="SSF57850">
    <property type="entry name" value="RING/U-box"/>
    <property type="match status" value="1"/>
</dbReference>
<dbReference type="InterPro" id="IPR001607">
    <property type="entry name" value="Znf_UBP"/>
</dbReference>
<dbReference type="OrthoDB" id="10263353at2759"/>
<evidence type="ECO:0000259" key="5">
    <source>
        <dbReference type="PROSITE" id="PS50235"/>
    </source>
</evidence>
<dbReference type="OMA" id="PQFLIFH"/>
<sequence>MYNRSKRLEPDEDELYNTAKKSKATKALGRLYLETINLKKLDFDLEKICSVTLSHLNVYCCLVCGKYLQGRGKESVAFLHAINDDHHVFINTETLKVYVLPDNYEVNDFRYLDNIKYAIFPTFILQNGQNYSQKCYDLDNDSYISGFVPLNCVSGDSYANVIIHAIAHISPLRDYLLLKNKKDEYKDQLTQRLSVLVRRMWSPKLFRRHVSPYEFFQYLSILSKDSKILKTLHHKKDPKDFLLWIFNHVLSSDKSSDFKEAITGNCRGEVSVSSTKVEELTDESGKRLQFVEIHESKRSHISKFWTLSLDLPPKPLFADGRNVNNWPQVKLIDLMKKFDGTKQIHSSNSVRTYKLTKLPSYLILHIDRFAHKMPMPVKNRNQAVVEFPLNMSIGGASYRLICNIVHKALPSRNGSQEEDKDLSSEWKIQILEPLSGDWYEFQDKSIRAKEKELLFLDESFLQVWEKIQ</sequence>
<feature type="domain" description="UBP-type" evidence="6">
    <location>
        <begin position="28"/>
        <end position="126"/>
    </location>
</feature>
<dbReference type="Pfam" id="PF00443">
    <property type="entry name" value="UCH"/>
    <property type="match status" value="1"/>
</dbReference>
<dbReference type="InterPro" id="IPR050185">
    <property type="entry name" value="Ub_carboxyl-term_hydrolase"/>
</dbReference>
<organism evidence="7 8">
    <name type="scientific">Lachancea fermentati</name>
    <name type="common">Zygosaccharomyces fermentati</name>
    <dbReference type="NCBI Taxonomy" id="4955"/>
    <lineage>
        <taxon>Eukaryota</taxon>
        <taxon>Fungi</taxon>
        <taxon>Dikarya</taxon>
        <taxon>Ascomycota</taxon>
        <taxon>Saccharomycotina</taxon>
        <taxon>Saccharomycetes</taxon>
        <taxon>Saccharomycetales</taxon>
        <taxon>Saccharomycetaceae</taxon>
        <taxon>Lachancea</taxon>
    </lineage>
</organism>
<dbReference type="InterPro" id="IPR038765">
    <property type="entry name" value="Papain-like_cys_pep_sf"/>
</dbReference>
<dbReference type="PROSITE" id="PS50235">
    <property type="entry name" value="USP_3"/>
    <property type="match status" value="1"/>
</dbReference>
<evidence type="ECO:0000259" key="6">
    <source>
        <dbReference type="PROSITE" id="PS50271"/>
    </source>
</evidence>